<dbReference type="InterPro" id="IPR006379">
    <property type="entry name" value="HAD-SF_hydro_IIB"/>
</dbReference>
<comment type="caution">
    <text evidence="1">The sequence shown here is derived from an EMBL/GenBank/DDBJ whole genome shotgun (WGS) entry which is preliminary data.</text>
</comment>
<evidence type="ECO:0000313" key="1">
    <source>
        <dbReference type="EMBL" id="TWI58955.1"/>
    </source>
</evidence>
<evidence type="ECO:0008006" key="3">
    <source>
        <dbReference type="Google" id="ProtNLM"/>
    </source>
</evidence>
<dbReference type="InterPro" id="IPR036412">
    <property type="entry name" value="HAD-like_sf"/>
</dbReference>
<organism evidence="1 2">
    <name type="scientific">Halalkalibacter nanhaiisediminis</name>
    <dbReference type="NCBI Taxonomy" id="688079"/>
    <lineage>
        <taxon>Bacteria</taxon>
        <taxon>Bacillati</taxon>
        <taxon>Bacillota</taxon>
        <taxon>Bacilli</taxon>
        <taxon>Bacillales</taxon>
        <taxon>Bacillaceae</taxon>
        <taxon>Halalkalibacter</taxon>
    </lineage>
</organism>
<reference evidence="1 2" key="1">
    <citation type="journal article" date="2015" name="Stand. Genomic Sci.">
        <title>Genomic Encyclopedia of Bacterial and Archaeal Type Strains, Phase III: the genomes of soil and plant-associated and newly described type strains.</title>
        <authorList>
            <person name="Whitman W.B."/>
            <person name="Woyke T."/>
            <person name="Klenk H.P."/>
            <person name="Zhou Y."/>
            <person name="Lilburn T.G."/>
            <person name="Beck B.J."/>
            <person name="De Vos P."/>
            <person name="Vandamme P."/>
            <person name="Eisen J.A."/>
            <person name="Garrity G."/>
            <person name="Hugenholtz P."/>
            <person name="Kyrpides N.C."/>
        </authorList>
    </citation>
    <scope>NUCLEOTIDE SEQUENCE [LARGE SCALE GENOMIC DNA]</scope>
    <source>
        <strain evidence="1 2">CGMCC 1.10116</strain>
    </source>
</reference>
<dbReference type="PANTHER" id="PTHR10000">
    <property type="entry name" value="PHOSPHOSERINE PHOSPHATASE"/>
    <property type="match status" value="1"/>
</dbReference>
<dbReference type="Gene3D" id="3.30.1240.10">
    <property type="match status" value="1"/>
</dbReference>
<evidence type="ECO:0000313" key="2">
    <source>
        <dbReference type="Proteomes" id="UP000315711"/>
    </source>
</evidence>
<keyword evidence="2" id="KW-1185">Reference proteome</keyword>
<dbReference type="CDD" id="cd07516">
    <property type="entry name" value="HAD_Pase"/>
    <property type="match status" value="1"/>
</dbReference>
<protein>
    <recommendedName>
        <fullName evidence="3">Cof subfamily protein (Haloacid dehalogenase superfamily)/HAD superfamily hydrolase (TIGR01484 family)</fullName>
    </recommendedName>
</protein>
<dbReference type="OrthoDB" id="9806027at2"/>
<dbReference type="InterPro" id="IPR000150">
    <property type="entry name" value="Cof"/>
</dbReference>
<sequence length="288" mass="31383">MKLIAIDMDGTLLSDARQVTLENAKAVKEAQEQGITVVVATGRDEREARKPLREAGLTLPVISVNGAETRDENGGVLANFPLEKQEVFNIINILREHDVYLELYTNHGAYTDHYELGIQVVIDVLISSGSKDDIETMRAIARERFDTGAVVLTKSYEELIEQENTVLMKVLAFSQNDVNREAAKQALINLGGLAISASASDNIEITSIEAQKGKAVAAFAKTKNIPMDEVMVIGDSFNDISMFEVAAIKVAMGNANPEIKELASFVTKTNEEDGVAFAIQQLLANKLV</sequence>
<accession>A0A562QQH2</accession>
<dbReference type="RefSeq" id="WP_144449056.1">
    <property type="nucleotide sequence ID" value="NZ_VLKZ01000002.1"/>
</dbReference>
<dbReference type="GO" id="GO:0000287">
    <property type="term" value="F:magnesium ion binding"/>
    <property type="evidence" value="ECO:0007669"/>
    <property type="project" value="TreeGrafter"/>
</dbReference>
<dbReference type="InterPro" id="IPR023214">
    <property type="entry name" value="HAD_sf"/>
</dbReference>
<dbReference type="PROSITE" id="PS01228">
    <property type="entry name" value="COF_1"/>
    <property type="match status" value="1"/>
</dbReference>
<name>A0A562QQH2_9BACI</name>
<dbReference type="SFLD" id="SFLDG01140">
    <property type="entry name" value="C2.B:_Phosphomannomutase_and_P"/>
    <property type="match status" value="1"/>
</dbReference>
<dbReference type="NCBIfam" id="TIGR01484">
    <property type="entry name" value="HAD-SF-IIB"/>
    <property type="match status" value="1"/>
</dbReference>
<dbReference type="GO" id="GO:0016791">
    <property type="term" value="F:phosphatase activity"/>
    <property type="evidence" value="ECO:0007669"/>
    <property type="project" value="UniProtKB-ARBA"/>
</dbReference>
<dbReference type="SFLD" id="SFLDS00003">
    <property type="entry name" value="Haloacid_Dehalogenase"/>
    <property type="match status" value="1"/>
</dbReference>
<dbReference type="Gene3D" id="3.40.50.1000">
    <property type="entry name" value="HAD superfamily/HAD-like"/>
    <property type="match status" value="1"/>
</dbReference>
<proteinExistence type="predicted"/>
<dbReference type="SFLD" id="SFLDG01144">
    <property type="entry name" value="C2.B.4:_PGP_Like"/>
    <property type="match status" value="1"/>
</dbReference>
<dbReference type="EMBL" id="VLKZ01000002">
    <property type="protein sequence ID" value="TWI58955.1"/>
    <property type="molecule type" value="Genomic_DNA"/>
</dbReference>
<dbReference type="Proteomes" id="UP000315711">
    <property type="component" value="Unassembled WGS sequence"/>
</dbReference>
<dbReference type="Pfam" id="PF08282">
    <property type="entry name" value="Hydrolase_3"/>
    <property type="match status" value="1"/>
</dbReference>
<dbReference type="NCBIfam" id="TIGR00099">
    <property type="entry name" value="Cof-subfamily"/>
    <property type="match status" value="1"/>
</dbReference>
<dbReference type="GO" id="GO:0005829">
    <property type="term" value="C:cytosol"/>
    <property type="evidence" value="ECO:0007669"/>
    <property type="project" value="TreeGrafter"/>
</dbReference>
<dbReference type="PANTHER" id="PTHR10000:SF55">
    <property type="entry name" value="5-AMINO-6-(5-PHOSPHO-D-RIBITYLAMINO)URACIL PHOSPHATASE YCSE"/>
    <property type="match status" value="1"/>
</dbReference>
<dbReference type="SUPFAM" id="SSF56784">
    <property type="entry name" value="HAD-like"/>
    <property type="match status" value="1"/>
</dbReference>
<gene>
    <name evidence="1" type="ORF">IQ10_00663</name>
</gene>
<dbReference type="AlphaFoldDB" id="A0A562QQH2"/>